<dbReference type="EMBL" id="FLRD01000083">
    <property type="protein sequence ID" value="SBT35446.1"/>
    <property type="molecule type" value="Genomic_DNA"/>
</dbReference>
<dbReference type="AlphaFoldDB" id="A0A1A8YV88"/>
<name>A0A1A8YV88_PLAOA</name>
<keyword evidence="4" id="KW-0460">Magnesium</keyword>
<dbReference type="PROSITE" id="PS00710">
    <property type="entry name" value="PGM_PMM"/>
    <property type="match status" value="1"/>
</dbReference>
<keyword evidence="3" id="KW-0479">Metal-binding</keyword>
<dbReference type="InterPro" id="IPR005843">
    <property type="entry name" value="A-D-PHexomutase_C"/>
</dbReference>
<evidence type="ECO:0000259" key="8">
    <source>
        <dbReference type="Pfam" id="PF02878"/>
    </source>
</evidence>
<dbReference type="PANTHER" id="PTHR45955:SF1">
    <property type="entry name" value="PHOSPHOACETYLGLUCOSAMINE MUTASE"/>
    <property type="match status" value="1"/>
</dbReference>
<dbReference type="SUPFAM" id="SSF53738">
    <property type="entry name" value="Phosphoglucomutase, first 3 domains"/>
    <property type="match status" value="3"/>
</dbReference>
<feature type="domain" description="Phosphoacetylglucosamine mutase AMG1" evidence="10">
    <location>
        <begin position="420"/>
        <end position="529"/>
    </location>
</feature>
<feature type="domain" description="Alpha-D-phosphohexomutase alpha/beta/alpha" evidence="8">
    <location>
        <begin position="112"/>
        <end position="153"/>
    </location>
</feature>
<comment type="cofactor">
    <cofactor evidence="1">
        <name>Mg(2+)</name>
        <dbReference type="ChEBI" id="CHEBI:18420"/>
    </cofactor>
</comment>
<evidence type="ECO:0000256" key="6">
    <source>
        <dbReference type="SAM" id="Coils"/>
    </source>
</evidence>
<evidence type="ECO:0000256" key="1">
    <source>
        <dbReference type="ARBA" id="ARBA00001946"/>
    </source>
</evidence>
<keyword evidence="5" id="KW-0413">Isomerase</keyword>
<dbReference type="InterPro" id="IPR049022">
    <property type="entry name" value="AMG1_III"/>
</dbReference>
<dbReference type="InterPro" id="IPR036900">
    <property type="entry name" value="A-D-PHexomutase_C_sf"/>
</dbReference>
<dbReference type="Gene3D" id="3.30.310.50">
    <property type="entry name" value="Alpha-D-phosphohexomutase, C-terminal domain"/>
    <property type="match status" value="1"/>
</dbReference>
<dbReference type="InterPro" id="IPR016055">
    <property type="entry name" value="A-D-PHexomutase_a/b/a-I/II/III"/>
</dbReference>
<sequence length="840" mass="97870">MGSMSDCRESLFYRKVKSCIEKYFPGYSSEGGIHFESTCELTYGNSGFRDKYKMDRCDLQNVLSKSGILLGFLFIKYNYERLKMYRQLGSEKNVGKIGKHYNFYNEKRNLWKNVGIVITASHNPHNENGIKIIDHNGRQINMIYEEYLSDLVNNHLRYVKNNQICTLDDIIYDTIILIAKIFKEEIHIDLFDNTSFNSICDLDDTIHSSNLHNILKGNICIGFDTRNSSVHLNRIIIESLHCLNIRKCINNMCYVTTPCMHFTINFLNGIFIDKKIDHTFMEKGEYDIRKMEDDLDFLSKFHLQNGESVWELYYLYCGHLEHTMECGKGRGIPIGNVLGVGLSDGIPLKSMQKEGESAQDRREHLRDRREHLQDRCEHLQDRCEHLRDRCEHLQDRCEHLRDRCELPYLCAYNSDQFYFDYFAYLFENLYNHLSETYDKIFSTNCKEEIIYVDCSNGIASLKLDNFKGIFTILKKKIIKINYIQDEKSILNFECGADYVYSKRKLPINTPLEKINSKFCSFDGDADRIIYFFFDNTLAEEPSERDAPCNSVTCTRSTNYGGDSNVVILDGPKIACLFLKCIMKMLLSVQVQEERNIPESNISLSICSIKKLDINIIHTAYVNSAFIDHVRDIKKNIRWDEGLFRYINLNIICTKTGIKNLDNVAQKSSIGILFESNGHGTIYVDVNHLNEWSEKLRITEEKHFVALKKYLLFFNQTTGDAMIDFIAIELSLSFLNLTINQWNKFYNPLPSYYINVPCPKKIMHTIIPHPDHEKYLVEPKWLQGKIDQVVKEADAKYGRCFVRPSGTENIIRIYAEAQSVSKVDEILCKVEQAVRQYMERS</sequence>
<evidence type="ECO:0000256" key="3">
    <source>
        <dbReference type="ARBA" id="ARBA00022723"/>
    </source>
</evidence>
<evidence type="ECO:0000259" key="9">
    <source>
        <dbReference type="Pfam" id="PF21404"/>
    </source>
</evidence>
<gene>
    <name evidence="11" type="ORF">POVWA1_027410</name>
</gene>
<proteinExistence type="inferred from homology"/>
<feature type="domain" description="Phosphoacetylglucosamine mutase AMG1" evidence="9">
    <location>
        <begin position="569"/>
        <end position="732"/>
    </location>
</feature>
<feature type="domain" description="Alpha-D-phosphohexomutase C-terminal" evidence="7">
    <location>
        <begin position="786"/>
        <end position="826"/>
    </location>
</feature>
<dbReference type="SUPFAM" id="SSF55957">
    <property type="entry name" value="Phosphoglucomutase, C-terminal domain"/>
    <property type="match status" value="1"/>
</dbReference>
<keyword evidence="6" id="KW-0175">Coiled coil</keyword>
<evidence type="ECO:0000256" key="5">
    <source>
        <dbReference type="ARBA" id="ARBA00023235"/>
    </source>
</evidence>
<feature type="coiled-coil region" evidence="6">
    <location>
        <begin position="348"/>
        <end position="403"/>
    </location>
</feature>
<accession>A0A1A8YV88</accession>
<evidence type="ECO:0000313" key="12">
    <source>
        <dbReference type="Proteomes" id="UP000078555"/>
    </source>
</evidence>
<dbReference type="InterPro" id="IPR005844">
    <property type="entry name" value="A-D-PHexomutase_a/b/a-I"/>
</dbReference>
<dbReference type="Pfam" id="PF02878">
    <property type="entry name" value="PGM_PMM_I"/>
    <property type="match status" value="1"/>
</dbReference>
<dbReference type="Pfam" id="PF00408">
    <property type="entry name" value="PGM_PMM_IV"/>
    <property type="match status" value="1"/>
</dbReference>
<evidence type="ECO:0000256" key="2">
    <source>
        <dbReference type="ARBA" id="ARBA00010231"/>
    </source>
</evidence>
<dbReference type="GO" id="GO:0005975">
    <property type="term" value="P:carbohydrate metabolic process"/>
    <property type="evidence" value="ECO:0007669"/>
    <property type="project" value="InterPro"/>
</dbReference>
<evidence type="ECO:0000259" key="7">
    <source>
        <dbReference type="Pfam" id="PF00408"/>
    </source>
</evidence>
<dbReference type="Proteomes" id="UP000078555">
    <property type="component" value="Unassembled WGS sequence"/>
</dbReference>
<dbReference type="Pfam" id="PF21404">
    <property type="entry name" value="AMG1_III"/>
    <property type="match status" value="1"/>
</dbReference>
<dbReference type="GO" id="GO:0006048">
    <property type="term" value="P:UDP-N-acetylglucosamine biosynthetic process"/>
    <property type="evidence" value="ECO:0007669"/>
    <property type="project" value="TreeGrafter"/>
</dbReference>
<evidence type="ECO:0000259" key="10">
    <source>
        <dbReference type="Pfam" id="PF21405"/>
    </source>
</evidence>
<dbReference type="PANTHER" id="PTHR45955">
    <property type="entry name" value="PHOSPHOACETYLGLUCOSAMINE MUTASE"/>
    <property type="match status" value="1"/>
</dbReference>
<dbReference type="GO" id="GO:0000287">
    <property type="term" value="F:magnesium ion binding"/>
    <property type="evidence" value="ECO:0007669"/>
    <property type="project" value="InterPro"/>
</dbReference>
<dbReference type="Gene3D" id="3.40.120.10">
    <property type="entry name" value="Alpha-D-Glucose-1,6-Bisphosphate, subunit A, domain 3"/>
    <property type="match status" value="1"/>
</dbReference>
<keyword evidence="12" id="KW-1185">Reference proteome</keyword>
<protein>
    <submittedName>
        <fullName evidence="11">Phosphoacetylglucosamine mutase, putative</fullName>
    </submittedName>
</protein>
<dbReference type="GO" id="GO:0004610">
    <property type="term" value="F:phosphoacetylglucosamine mutase activity"/>
    <property type="evidence" value="ECO:0007669"/>
    <property type="project" value="TreeGrafter"/>
</dbReference>
<dbReference type="Pfam" id="PF21405">
    <property type="entry name" value="AMG1_II"/>
    <property type="match status" value="1"/>
</dbReference>
<organism evidence="11 12">
    <name type="scientific">Plasmodium ovale wallikeri</name>
    <dbReference type="NCBI Taxonomy" id="864142"/>
    <lineage>
        <taxon>Eukaryota</taxon>
        <taxon>Sar</taxon>
        <taxon>Alveolata</taxon>
        <taxon>Apicomplexa</taxon>
        <taxon>Aconoidasida</taxon>
        <taxon>Haemosporida</taxon>
        <taxon>Plasmodiidae</taxon>
        <taxon>Plasmodium</taxon>
        <taxon>Plasmodium (Plasmodium)</taxon>
    </lineage>
</organism>
<dbReference type="InterPro" id="IPR016066">
    <property type="entry name" value="A-D-PHexomutase_CS"/>
</dbReference>
<dbReference type="InterPro" id="IPR049023">
    <property type="entry name" value="AMG1_II"/>
</dbReference>
<reference evidence="12" key="1">
    <citation type="submission" date="2016-05" db="EMBL/GenBank/DDBJ databases">
        <authorList>
            <person name="Naeem Raeece"/>
        </authorList>
    </citation>
    <scope>NUCLEOTIDE SEQUENCE [LARGE SCALE GENOMIC DNA]</scope>
</reference>
<evidence type="ECO:0000313" key="11">
    <source>
        <dbReference type="EMBL" id="SBT35446.1"/>
    </source>
</evidence>
<evidence type="ECO:0000256" key="4">
    <source>
        <dbReference type="ARBA" id="ARBA00022842"/>
    </source>
</evidence>
<dbReference type="CDD" id="cd14686">
    <property type="entry name" value="bZIP"/>
    <property type="match status" value="1"/>
</dbReference>
<comment type="similarity">
    <text evidence="2">Belongs to the phosphohexose mutase family.</text>
</comment>